<feature type="compositionally biased region" description="Polar residues" evidence="1">
    <location>
        <begin position="279"/>
        <end position="303"/>
    </location>
</feature>
<accession>A0A177AGH7</accession>
<proteinExistence type="predicted"/>
<feature type="compositionally biased region" description="Polar residues" evidence="1">
    <location>
        <begin position="1"/>
        <end position="15"/>
    </location>
</feature>
<protein>
    <recommendedName>
        <fullName evidence="3">Allergen</fullName>
    </recommendedName>
</protein>
<feature type="region of interest" description="Disordered" evidence="1">
    <location>
        <begin position="203"/>
        <end position="303"/>
    </location>
</feature>
<dbReference type="PANTHER" id="PTHR38703:SF1">
    <property type="entry name" value="ALLERGEN"/>
    <property type="match status" value="1"/>
</dbReference>
<organism evidence="2">
    <name type="scientific">Pseudogymnoascus destructans</name>
    <dbReference type="NCBI Taxonomy" id="655981"/>
    <lineage>
        <taxon>Eukaryota</taxon>
        <taxon>Fungi</taxon>
        <taxon>Dikarya</taxon>
        <taxon>Ascomycota</taxon>
        <taxon>Pezizomycotina</taxon>
        <taxon>Leotiomycetes</taxon>
        <taxon>Thelebolales</taxon>
        <taxon>Thelebolaceae</taxon>
        <taxon>Pseudogymnoascus</taxon>
    </lineage>
</organism>
<feature type="region of interest" description="Disordered" evidence="1">
    <location>
        <begin position="350"/>
        <end position="404"/>
    </location>
</feature>
<sequence>MQLDTQSSTHNTSHGDPTGKTKETITSFLGKDGQADTTVHETINPAVIREHIQRTNHEERQKIIDREVHQDHHHISIQPVRDQEILPETHETNIAPVETHEIKHGNEKHVLERLAAERAQFRDTRDVAETRTTTSTGPTVAGEHIHHHVHETIQPVVERDILEPHVIHNTFPIHEIHINEAKHHSASSLPEVTLAEFQRQGGTLTGREERVDSFSGAPRSIDDAVTDSKHNNVLGGPGAAGTTTVTGGGIGGTSGGGGRTRYNEEYDYGTSGRYESTGAGKTQQRSQYDTTDSTQRGYDTITTSSTANRNAAAGAGAVGLGGVGAGAAVGAGTAGGGGLGSSAAQTAANKIPGVNKLTGSRSGESSGARGEESVGHQQGKKPSLIDKLNPMKDSNKDGKAGFMS</sequence>
<reference evidence="2" key="1">
    <citation type="submission" date="2016-03" db="EMBL/GenBank/DDBJ databases">
        <title>Updated assembly of Pseudogymnoascus destructans, the fungus causing white-nose syndrome of bats.</title>
        <authorList>
            <person name="Palmer J.M."/>
            <person name="Drees K.P."/>
            <person name="Foster J.T."/>
            <person name="Lindner D.L."/>
        </authorList>
    </citation>
    <scope>NUCLEOTIDE SEQUENCE [LARGE SCALE GENOMIC DNA]</scope>
    <source>
        <strain evidence="2">20631-21</strain>
    </source>
</reference>
<dbReference type="EMBL" id="KV441390">
    <property type="protein sequence ID" value="OAF61187.1"/>
    <property type="molecule type" value="Genomic_DNA"/>
</dbReference>
<gene>
    <name evidence="2" type="ORF">VC83_02539</name>
</gene>
<dbReference type="VEuPathDB" id="FungiDB:GMDG_05166"/>
<name>A0A177AGH7_9PEZI</name>
<dbReference type="RefSeq" id="XP_024326464.1">
    <property type="nucleotide sequence ID" value="XM_024466200.1"/>
</dbReference>
<feature type="region of interest" description="Disordered" evidence="1">
    <location>
        <begin position="1"/>
        <end position="24"/>
    </location>
</feature>
<feature type="compositionally biased region" description="Low complexity" evidence="1">
    <location>
        <begin position="359"/>
        <end position="368"/>
    </location>
</feature>
<evidence type="ECO:0008006" key="3">
    <source>
        <dbReference type="Google" id="ProtNLM"/>
    </source>
</evidence>
<dbReference type="AlphaFoldDB" id="A0A177AGH7"/>
<dbReference type="OrthoDB" id="2118965at2759"/>
<evidence type="ECO:0000313" key="2">
    <source>
        <dbReference type="EMBL" id="OAF61187.1"/>
    </source>
</evidence>
<dbReference type="PANTHER" id="PTHR38703">
    <property type="entry name" value="CHROMOSOME 8, WHOLE GENOME SHOTGUN SEQUENCE"/>
    <property type="match status" value="1"/>
</dbReference>
<feature type="compositionally biased region" description="Basic and acidic residues" evidence="1">
    <location>
        <begin position="389"/>
        <end position="404"/>
    </location>
</feature>
<feature type="compositionally biased region" description="Basic and acidic residues" evidence="1">
    <location>
        <begin position="220"/>
        <end position="230"/>
    </location>
</feature>
<dbReference type="eggNOG" id="ENOG502S2AG">
    <property type="taxonomic scope" value="Eukaryota"/>
</dbReference>
<evidence type="ECO:0000256" key="1">
    <source>
        <dbReference type="SAM" id="MobiDB-lite"/>
    </source>
</evidence>
<dbReference type="GeneID" id="36285620"/>
<dbReference type="Proteomes" id="UP000077154">
    <property type="component" value="Unassembled WGS sequence"/>
</dbReference>
<feature type="compositionally biased region" description="Gly residues" evidence="1">
    <location>
        <begin position="246"/>
        <end position="259"/>
    </location>
</feature>